<evidence type="ECO:0000313" key="2">
    <source>
        <dbReference type="EMBL" id="PVX29023.1"/>
    </source>
</evidence>
<organism evidence="2 3">
    <name type="scientific">Sphingomonas pokkalii</name>
    <dbReference type="NCBI Taxonomy" id="2175090"/>
    <lineage>
        <taxon>Bacteria</taxon>
        <taxon>Pseudomonadati</taxon>
        <taxon>Pseudomonadota</taxon>
        <taxon>Alphaproteobacteria</taxon>
        <taxon>Sphingomonadales</taxon>
        <taxon>Sphingomonadaceae</taxon>
        <taxon>Sphingomonas</taxon>
    </lineage>
</organism>
<dbReference type="AlphaFoldDB" id="A0A2U0SCC5"/>
<sequence>MGVHFRHGLGYRANVAVRAVAGSVGAYLVAAWFAAAAARTLPMNRLDATVSATMLAFLVAPVATLWAFLAPGPWRALGGILGAAALLAGIAWAAGAPA</sequence>
<gene>
    <name evidence="2" type="ORF">DD559_06485</name>
</gene>
<proteinExistence type="predicted"/>
<dbReference type="OrthoDB" id="7572135at2"/>
<dbReference type="Proteomes" id="UP000245890">
    <property type="component" value="Unassembled WGS sequence"/>
</dbReference>
<evidence type="ECO:0000313" key="3">
    <source>
        <dbReference type="Proteomes" id="UP000245890"/>
    </source>
</evidence>
<keyword evidence="1" id="KW-0472">Membrane</keyword>
<accession>A0A2U0SCC5</accession>
<keyword evidence="3" id="KW-1185">Reference proteome</keyword>
<evidence type="ECO:0000256" key="1">
    <source>
        <dbReference type="SAM" id="Phobius"/>
    </source>
</evidence>
<name>A0A2U0SCC5_9SPHN</name>
<keyword evidence="1" id="KW-0812">Transmembrane</keyword>
<dbReference type="EMBL" id="QENQ01000001">
    <property type="protein sequence ID" value="PVX29023.1"/>
    <property type="molecule type" value="Genomic_DNA"/>
</dbReference>
<feature type="transmembrane region" description="Helical" evidence="1">
    <location>
        <begin position="50"/>
        <end position="70"/>
    </location>
</feature>
<feature type="transmembrane region" description="Helical" evidence="1">
    <location>
        <begin position="76"/>
        <end position="95"/>
    </location>
</feature>
<protein>
    <submittedName>
        <fullName evidence="2">Ketohydroxyglutarate aldolase</fullName>
    </submittedName>
</protein>
<comment type="caution">
    <text evidence="2">The sequence shown here is derived from an EMBL/GenBank/DDBJ whole genome shotgun (WGS) entry which is preliminary data.</text>
</comment>
<feature type="transmembrane region" description="Helical" evidence="1">
    <location>
        <begin position="15"/>
        <end position="38"/>
    </location>
</feature>
<reference evidence="2 3" key="1">
    <citation type="submission" date="2018-05" db="EMBL/GenBank/DDBJ databases">
        <title>Description of Sphingomonas pokkalii sp nov, isolated from the rhizosphere of saline tolerant pokkali rice and its draft genome analysis.</title>
        <authorList>
            <person name="Menon R."/>
            <person name="Kumari S."/>
            <person name="Rameshkumar N."/>
        </authorList>
    </citation>
    <scope>NUCLEOTIDE SEQUENCE [LARGE SCALE GENOMIC DNA]</scope>
    <source>
        <strain evidence="2 3">L3B27</strain>
    </source>
</reference>
<dbReference type="RefSeq" id="WP_116468465.1">
    <property type="nucleotide sequence ID" value="NZ_QENQ01000001.1"/>
</dbReference>
<keyword evidence="1" id="KW-1133">Transmembrane helix</keyword>